<keyword evidence="10" id="KW-0645">Protease</keyword>
<dbReference type="InterPro" id="IPR007865">
    <property type="entry name" value="Aminopep_P_N"/>
</dbReference>
<feature type="domain" description="Aminopeptidase P N-terminal" evidence="9">
    <location>
        <begin position="3"/>
        <end position="125"/>
    </location>
</feature>
<dbReference type="EC" id="3.4.11.9" evidence="4"/>
<dbReference type="InterPro" id="IPR000994">
    <property type="entry name" value="Pept_M24"/>
</dbReference>
<evidence type="ECO:0000256" key="7">
    <source>
        <dbReference type="ARBA" id="ARBA00023211"/>
    </source>
</evidence>
<dbReference type="Gene3D" id="3.90.230.10">
    <property type="entry name" value="Creatinase/methionine aminopeptidase superfamily"/>
    <property type="match status" value="1"/>
</dbReference>
<evidence type="ECO:0000256" key="2">
    <source>
        <dbReference type="ARBA" id="ARBA00001936"/>
    </source>
</evidence>
<evidence type="ECO:0000259" key="9">
    <source>
        <dbReference type="SMART" id="SM01011"/>
    </source>
</evidence>
<keyword evidence="5 8" id="KW-0479">Metal-binding</keyword>
<sequence>MPLAPTLKQRRQRLASHFNAPALLWSGCATPRNFPANTHPFRPSSHFLYFAGLPLENAVIRLADGELALFMDEATPAQALWHGPSPSREELADKMGAEQAFPLKELERFVGDAVATLKVQDSATAAHQEQLLGRSLPVAKRAEHQDLQLLQAIVQLRSRHDHYALEEMRRAAAVSVSAHKAGMAATQPGLTEAQVRAAMEQVIMAQGMTCAYNSIVTVHGEVLHNNHYHHGLGENDLILADVGAETETGWAADITRTWPVSGQFSSTQREIYDIVLAAHDACIAAAKPGVEYRHLHLLASRVLAAGLVDLGILVGQPDDLVAQDAHALFFPHGVGHLLGLDVHDMEDLGDLAGYAPGRSRSDRFGLGFLRLDRPLQAGMVVTIEPGFYQVPGILQDKGNCDLYKNLVNWDRLAQFADVRGIRIEDDVLITDSGCDVLTAELPTEADDIETMVPEPE</sequence>
<protein>
    <recommendedName>
        <fullName evidence="4">Xaa-Pro aminopeptidase</fullName>
        <ecNumber evidence="4">3.4.11.9</ecNumber>
    </recommendedName>
</protein>
<dbReference type="Pfam" id="PF00557">
    <property type="entry name" value="Peptidase_M24"/>
    <property type="match status" value="1"/>
</dbReference>
<dbReference type="SUPFAM" id="SSF53092">
    <property type="entry name" value="Creatinase/prolidase N-terminal domain"/>
    <property type="match status" value="1"/>
</dbReference>
<dbReference type="PANTHER" id="PTHR43226:SF4">
    <property type="entry name" value="XAA-PRO AMINOPEPTIDASE 3"/>
    <property type="match status" value="1"/>
</dbReference>
<evidence type="ECO:0000313" key="11">
    <source>
        <dbReference type="Proteomes" id="UP001196661"/>
    </source>
</evidence>
<evidence type="ECO:0000256" key="4">
    <source>
        <dbReference type="ARBA" id="ARBA00012574"/>
    </source>
</evidence>
<comment type="caution">
    <text evidence="10">The sequence shown here is derived from an EMBL/GenBank/DDBJ whole genome shotgun (WGS) entry which is preliminary data.</text>
</comment>
<evidence type="ECO:0000313" key="10">
    <source>
        <dbReference type="EMBL" id="MBT9313660.1"/>
    </source>
</evidence>
<dbReference type="InterPro" id="IPR052433">
    <property type="entry name" value="X-Pro_dipept-like"/>
</dbReference>
<dbReference type="Proteomes" id="UP001196661">
    <property type="component" value="Unassembled WGS sequence"/>
</dbReference>
<dbReference type="InterPro" id="IPR029149">
    <property type="entry name" value="Creatin/AminoP/Spt16_N"/>
</dbReference>
<dbReference type="GO" id="GO:0004177">
    <property type="term" value="F:aminopeptidase activity"/>
    <property type="evidence" value="ECO:0007669"/>
    <property type="project" value="UniProtKB-KW"/>
</dbReference>
<dbReference type="PANTHER" id="PTHR43226">
    <property type="entry name" value="XAA-PRO AMINOPEPTIDASE 3"/>
    <property type="match status" value="1"/>
</dbReference>
<keyword evidence="11" id="KW-1185">Reference proteome</keyword>
<dbReference type="Pfam" id="PF05195">
    <property type="entry name" value="AMP_N"/>
    <property type="match status" value="1"/>
</dbReference>
<accession>A0ABS5Y9M4</accession>
<dbReference type="SUPFAM" id="SSF55920">
    <property type="entry name" value="Creatinase/aminopeptidase"/>
    <property type="match status" value="1"/>
</dbReference>
<comment type="catalytic activity">
    <reaction evidence="1">
        <text>Release of any N-terminal amino acid, including proline, that is linked to proline, even from a dipeptide or tripeptide.</text>
        <dbReference type="EC" id="3.4.11.9"/>
    </reaction>
</comment>
<dbReference type="SMART" id="SM01011">
    <property type="entry name" value="AMP_N"/>
    <property type="match status" value="1"/>
</dbReference>
<dbReference type="RefSeq" id="WP_215619548.1">
    <property type="nucleotide sequence ID" value="NZ_JADOER010000015.1"/>
</dbReference>
<organism evidence="10 11">
    <name type="scientific">Leptothoe kymatousa TAU-MAC 1615</name>
    <dbReference type="NCBI Taxonomy" id="2364775"/>
    <lineage>
        <taxon>Bacteria</taxon>
        <taxon>Bacillati</taxon>
        <taxon>Cyanobacteriota</taxon>
        <taxon>Cyanophyceae</taxon>
        <taxon>Nodosilineales</taxon>
        <taxon>Cymatolegaceae</taxon>
        <taxon>Leptothoe</taxon>
        <taxon>Leptothoe kymatousa</taxon>
    </lineage>
</organism>
<comment type="cofactor">
    <cofactor evidence="2">
        <name>Mn(2+)</name>
        <dbReference type="ChEBI" id="CHEBI:29035"/>
    </cofactor>
</comment>
<dbReference type="CDD" id="cd01087">
    <property type="entry name" value="Prolidase"/>
    <property type="match status" value="1"/>
</dbReference>
<dbReference type="InterPro" id="IPR001131">
    <property type="entry name" value="Peptidase_M24B_aminopep-P_CS"/>
</dbReference>
<keyword evidence="6" id="KW-0378">Hydrolase</keyword>
<gene>
    <name evidence="10" type="ORF">IXB28_15715</name>
</gene>
<reference evidence="10 11" key="1">
    <citation type="journal article" date="2021" name="Mar. Drugs">
        <title>Genome Reduction and Secondary Metabolism of the Marine Sponge-Associated Cyanobacterium Leptothoe.</title>
        <authorList>
            <person name="Konstantinou D."/>
            <person name="Popin R.V."/>
            <person name="Fewer D.P."/>
            <person name="Sivonen K."/>
            <person name="Gkelis S."/>
        </authorList>
    </citation>
    <scope>NUCLEOTIDE SEQUENCE [LARGE SCALE GENOMIC DNA]</scope>
    <source>
        <strain evidence="10 11">TAU-MAC 1615</strain>
    </source>
</reference>
<comment type="similarity">
    <text evidence="3 8">Belongs to the peptidase M24B family.</text>
</comment>
<dbReference type="InterPro" id="IPR036005">
    <property type="entry name" value="Creatinase/aminopeptidase-like"/>
</dbReference>
<proteinExistence type="inferred from homology"/>
<evidence type="ECO:0000256" key="1">
    <source>
        <dbReference type="ARBA" id="ARBA00001424"/>
    </source>
</evidence>
<name>A0ABS5Y9M4_9CYAN</name>
<dbReference type="Gene3D" id="3.40.350.10">
    <property type="entry name" value="Creatinase/prolidase N-terminal domain"/>
    <property type="match status" value="1"/>
</dbReference>
<evidence type="ECO:0000256" key="5">
    <source>
        <dbReference type="ARBA" id="ARBA00022723"/>
    </source>
</evidence>
<evidence type="ECO:0000256" key="6">
    <source>
        <dbReference type="ARBA" id="ARBA00022801"/>
    </source>
</evidence>
<evidence type="ECO:0000256" key="8">
    <source>
        <dbReference type="RuleBase" id="RU000590"/>
    </source>
</evidence>
<dbReference type="PROSITE" id="PS00491">
    <property type="entry name" value="PROLINE_PEPTIDASE"/>
    <property type="match status" value="1"/>
</dbReference>
<evidence type="ECO:0000256" key="3">
    <source>
        <dbReference type="ARBA" id="ARBA00008766"/>
    </source>
</evidence>
<keyword evidence="10" id="KW-0031">Aminopeptidase</keyword>
<keyword evidence="7" id="KW-0464">Manganese</keyword>
<dbReference type="EMBL" id="JADOER010000015">
    <property type="protein sequence ID" value="MBT9313660.1"/>
    <property type="molecule type" value="Genomic_DNA"/>
</dbReference>